<keyword evidence="4" id="KW-1185">Reference proteome</keyword>
<dbReference type="InterPro" id="IPR003034">
    <property type="entry name" value="SAP_dom"/>
</dbReference>
<dbReference type="Proteomes" id="UP001562354">
    <property type="component" value="Unassembled WGS sequence"/>
</dbReference>
<dbReference type="PANTHER" id="PTHR47031:SF3">
    <property type="entry name" value="SAP DOMAIN-CONTAINING PROTEIN"/>
    <property type="match status" value="1"/>
</dbReference>
<feature type="compositionally biased region" description="Acidic residues" evidence="1">
    <location>
        <begin position="37"/>
        <end position="67"/>
    </location>
</feature>
<gene>
    <name evidence="3" type="ORF">AAFC00_004058</name>
</gene>
<protein>
    <recommendedName>
        <fullName evidence="2">SAP domain-containing protein</fullName>
    </recommendedName>
</protein>
<feature type="region of interest" description="Disordered" evidence="1">
    <location>
        <begin position="575"/>
        <end position="609"/>
    </location>
</feature>
<dbReference type="RefSeq" id="XP_069202188.1">
    <property type="nucleotide sequence ID" value="XM_069343634.1"/>
</dbReference>
<dbReference type="Pfam" id="PF16294">
    <property type="entry name" value="RSB_motif"/>
    <property type="match status" value="1"/>
</dbReference>
<proteinExistence type="predicted"/>
<dbReference type="SMART" id="SM00513">
    <property type="entry name" value="SAP"/>
    <property type="match status" value="1"/>
</dbReference>
<dbReference type="InterPro" id="IPR036361">
    <property type="entry name" value="SAP_dom_sf"/>
</dbReference>
<sequence length="609" mass="66113">MADYSDLKVTELKEELKKRSIASTGLSRKQQIIDRLIEDDDAKTSAQEDEPAAEKADDEEEKLDAEVEQNGKAEENGEQPEAQQEQTEQEQHPTQEPAQPDTQTTQTIADDAAQATNTVESAAQEDVVQAAPTDDATNESGAQADAIEDPVIDDVAMDDVAQEANTEAQGQESSPDNRKRKRPSLTPPVADESAVKKLKQDEEESHVDAPNVPLDNPDATVQPMATSDDVLQVDRSVENPATTTDDQEPAPRRASTSRSARSPNQRRFKDIINPLAGSGQDSSAVVPDDNVDAAPALHPATRALYIKGLIRPINVNAMKDHLEHLATPPDNSASDGLVEECYVDALKTHAFVLFDSISAASRARASLHSRVWPAEAQRKPLWVDFIPEERMFSWMEQERSEGGTRASTAKRWEVAYEVVEDGVDVRLIEASGSGGSRTSFAQGMPGAPLGPRGGAGGSASGPRRPSVSQSDRRRPSDVQPPPSRRPTAKSVEEASASFLELDKLFRFTAAKPKLYWQPVSDKLADKRLDELDRETSRDWDPRKDARLNGDSMGRGLDQLKRYTFEDGDVLVDGGPEYGGGAAFGRGGESYRGGGGGGGGGRRRGPDRYR</sequence>
<dbReference type="CDD" id="cd12432">
    <property type="entry name" value="RRM_ACINU"/>
    <property type="match status" value="1"/>
</dbReference>
<evidence type="ECO:0000313" key="3">
    <source>
        <dbReference type="EMBL" id="KAL1305915.1"/>
    </source>
</evidence>
<feature type="compositionally biased region" description="Low complexity" evidence="1">
    <location>
        <begin position="79"/>
        <end position="116"/>
    </location>
</feature>
<comment type="caution">
    <text evidence="3">The sequence shown here is derived from an EMBL/GenBank/DDBJ whole genome shotgun (WGS) entry which is preliminary data.</text>
</comment>
<dbReference type="GeneID" id="95977758"/>
<evidence type="ECO:0000256" key="1">
    <source>
        <dbReference type="SAM" id="MobiDB-lite"/>
    </source>
</evidence>
<feature type="domain" description="SAP" evidence="2">
    <location>
        <begin position="4"/>
        <end position="40"/>
    </location>
</feature>
<accession>A0ABR3PIM6</accession>
<feature type="region of interest" description="Disordered" evidence="1">
    <location>
        <begin position="37"/>
        <end position="268"/>
    </location>
</feature>
<dbReference type="EMBL" id="JBFMKM010000005">
    <property type="protein sequence ID" value="KAL1305915.1"/>
    <property type="molecule type" value="Genomic_DNA"/>
</dbReference>
<dbReference type="InterPro" id="IPR034257">
    <property type="entry name" value="Acinus_RRM"/>
</dbReference>
<dbReference type="PANTHER" id="PTHR47031">
    <property type="entry name" value="SAP DNA-BINDING DOMAIN-CONTAINING PROTEIN"/>
    <property type="match status" value="1"/>
</dbReference>
<evidence type="ECO:0000259" key="2">
    <source>
        <dbReference type="SMART" id="SM00513"/>
    </source>
</evidence>
<feature type="compositionally biased region" description="Low complexity" evidence="1">
    <location>
        <begin position="252"/>
        <end position="263"/>
    </location>
</feature>
<feature type="compositionally biased region" description="Acidic residues" evidence="1">
    <location>
        <begin position="146"/>
        <end position="161"/>
    </location>
</feature>
<dbReference type="InterPro" id="IPR032552">
    <property type="entry name" value="RSB_motif"/>
</dbReference>
<dbReference type="Pfam" id="PF02037">
    <property type="entry name" value="SAP"/>
    <property type="match status" value="1"/>
</dbReference>
<feature type="compositionally biased region" description="Polar residues" evidence="1">
    <location>
        <begin position="163"/>
        <end position="174"/>
    </location>
</feature>
<dbReference type="Gene3D" id="1.10.720.30">
    <property type="entry name" value="SAP domain"/>
    <property type="match status" value="1"/>
</dbReference>
<dbReference type="SUPFAM" id="SSF68906">
    <property type="entry name" value="SAP domain"/>
    <property type="match status" value="1"/>
</dbReference>
<name>A0ABR3PIM6_9PEZI</name>
<reference evidence="3 4" key="1">
    <citation type="submission" date="2024-07" db="EMBL/GenBank/DDBJ databases">
        <title>Draft sequence of the Neodothiora populina.</title>
        <authorList>
            <person name="Drown D.D."/>
            <person name="Schuette U.S."/>
            <person name="Buechlein A.B."/>
            <person name="Rusch D.R."/>
            <person name="Winton L.W."/>
            <person name="Adams G.A."/>
        </authorList>
    </citation>
    <scope>NUCLEOTIDE SEQUENCE [LARGE SCALE GENOMIC DNA]</scope>
    <source>
        <strain evidence="3 4">CPC 39397</strain>
    </source>
</reference>
<evidence type="ECO:0000313" key="4">
    <source>
        <dbReference type="Proteomes" id="UP001562354"/>
    </source>
</evidence>
<feature type="compositionally biased region" description="Gly residues" evidence="1">
    <location>
        <begin position="575"/>
        <end position="599"/>
    </location>
</feature>
<feature type="region of interest" description="Disordered" evidence="1">
    <location>
        <begin position="434"/>
        <end position="491"/>
    </location>
</feature>
<organism evidence="3 4">
    <name type="scientific">Neodothiora populina</name>
    <dbReference type="NCBI Taxonomy" id="2781224"/>
    <lineage>
        <taxon>Eukaryota</taxon>
        <taxon>Fungi</taxon>
        <taxon>Dikarya</taxon>
        <taxon>Ascomycota</taxon>
        <taxon>Pezizomycotina</taxon>
        <taxon>Dothideomycetes</taxon>
        <taxon>Dothideomycetidae</taxon>
        <taxon>Dothideales</taxon>
        <taxon>Dothioraceae</taxon>
        <taxon>Neodothiora</taxon>
    </lineage>
</organism>